<dbReference type="Gene3D" id="3.40.50.300">
    <property type="entry name" value="P-loop containing nucleotide triphosphate hydrolases"/>
    <property type="match status" value="1"/>
</dbReference>
<dbReference type="FunFam" id="3.40.50.300:FF:000366">
    <property type="entry name" value="GTPase, IMAP family member 2"/>
    <property type="match status" value="1"/>
</dbReference>
<organism evidence="6 7">
    <name type="scientific">Synaphobranchus kaupii</name>
    <name type="common">Kaup's arrowtooth eel</name>
    <dbReference type="NCBI Taxonomy" id="118154"/>
    <lineage>
        <taxon>Eukaryota</taxon>
        <taxon>Metazoa</taxon>
        <taxon>Chordata</taxon>
        <taxon>Craniata</taxon>
        <taxon>Vertebrata</taxon>
        <taxon>Euteleostomi</taxon>
        <taxon>Actinopterygii</taxon>
        <taxon>Neopterygii</taxon>
        <taxon>Teleostei</taxon>
        <taxon>Anguilliformes</taxon>
        <taxon>Synaphobranchidae</taxon>
        <taxon>Synaphobranchus</taxon>
    </lineage>
</organism>
<dbReference type="CDD" id="cd01852">
    <property type="entry name" value="AIG1"/>
    <property type="match status" value="1"/>
</dbReference>
<evidence type="ECO:0000313" key="6">
    <source>
        <dbReference type="EMBL" id="KAJ8373679.1"/>
    </source>
</evidence>
<dbReference type="InterPro" id="IPR006703">
    <property type="entry name" value="G_AIG1"/>
</dbReference>
<reference evidence="6" key="1">
    <citation type="journal article" date="2023" name="Science">
        <title>Genome structures resolve the early diversification of teleost fishes.</title>
        <authorList>
            <person name="Parey E."/>
            <person name="Louis A."/>
            <person name="Montfort J."/>
            <person name="Bouchez O."/>
            <person name="Roques C."/>
            <person name="Iampietro C."/>
            <person name="Lluch J."/>
            <person name="Castinel A."/>
            <person name="Donnadieu C."/>
            <person name="Desvignes T."/>
            <person name="Floi Bucao C."/>
            <person name="Jouanno E."/>
            <person name="Wen M."/>
            <person name="Mejri S."/>
            <person name="Dirks R."/>
            <person name="Jansen H."/>
            <person name="Henkel C."/>
            <person name="Chen W.J."/>
            <person name="Zahm M."/>
            <person name="Cabau C."/>
            <person name="Klopp C."/>
            <person name="Thompson A.W."/>
            <person name="Robinson-Rechavi M."/>
            <person name="Braasch I."/>
            <person name="Lecointre G."/>
            <person name="Bobe J."/>
            <person name="Postlethwait J.H."/>
            <person name="Berthelot C."/>
            <person name="Roest Crollius H."/>
            <person name="Guiguen Y."/>
        </authorList>
    </citation>
    <scope>NUCLEOTIDE SEQUENCE</scope>
    <source>
        <strain evidence="6">WJC10195</strain>
    </source>
</reference>
<evidence type="ECO:0000313" key="7">
    <source>
        <dbReference type="Proteomes" id="UP001152622"/>
    </source>
</evidence>
<comment type="caution">
    <text evidence="6">The sequence shown here is derived from an EMBL/GenBank/DDBJ whole genome shotgun (WGS) entry which is preliminary data.</text>
</comment>
<keyword evidence="7" id="KW-1185">Reference proteome</keyword>
<dbReference type="InterPro" id="IPR045058">
    <property type="entry name" value="GIMA/IAN/Toc"/>
</dbReference>
<dbReference type="AlphaFoldDB" id="A0A9Q1J6S7"/>
<dbReference type="Pfam" id="PF04548">
    <property type="entry name" value="AIG1"/>
    <property type="match status" value="1"/>
</dbReference>
<comment type="similarity">
    <text evidence="1">Belongs to the TRAFAC class TrmE-Era-EngA-EngB-Septin-like GTPase superfamily. AIG1/Toc34/Toc159-like paraseptin GTPase family. IAN subfamily.</text>
</comment>
<feature type="coiled-coil region" evidence="4">
    <location>
        <begin position="202"/>
        <end position="264"/>
    </location>
</feature>
<dbReference type="EMBL" id="JAINUF010000002">
    <property type="protein sequence ID" value="KAJ8373679.1"/>
    <property type="molecule type" value="Genomic_DNA"/>
</dbReference>
<dbReference type="Proteomes" id="UP001152622">
    <property type="component" value="Chromosome 2"/>
</dbReference>
<protein>
    <recommendedName>
        <fullName evidence="5">AIG1-type G domain-containing protein</fullName>
    </recommendedName>
</protein>
<evidence type="ECO:0000256" key="1">
    <source>
        <dbReference type="ARBA" id="ARBA00008535"/>
    </source>
</evidence>
<keyword evidence="2" id="KW-0547">Nucleotide-binding</keyword>
<evidence type="ECO:0000256" key="3">
    <source>
        <dbReference type="ARBA" id="ARBA00023134"/>
    </source>
</evidence>
<sequence>MSGRKKIKDLRIVLVGKTGVGKSAAGNTILGEEEFESELSASSVTSQCEKARGEVDGREVAVIDTPGVFDTKVSRDDVIKKIKMCISLSSPGPHVFLVVIQLGRFTEEEQNTVKIIQETFGAESAKYTMVLFTHGDKLKKKTIEEFLSGIERLAEFTKQCHGGYHVFDNEDKQNRSQVSELLKKIDKLVKINGGGCYTNEMYELVEKAIKEKKRRILKENEKARLKKEEELKKRFEGKALEKAREELQKKAERKARERAETDNAFLKAGIIAGCTVTGTAAGAEIGATAGALLGPAGAAVGGLIGGAAGAIGGAVTGIIVSEECTIQ</sequence>
<dbReference type="PROSITE" id="PS51720">
    <property type="entry name" value="G_AIG1"/>
    <property type="match status" value="1"/>
</dbReference>
<accession>A0A9Q1J6S7</accession>
<name>A0A9Q1J6S7_SYNKA</name>
<dbReference type="PANTHER" id="PTHR10903:SF186">
    <property type="entry name" value="GTPASE IMAP FAMILY MEMBER 4-LIKE-RELATED"/>
    <property type="match status" value="1"/>
</dbReference>
<proteinExistence type="inferred from homology"/>
<evidence type="ECO:0000259" key="5">
    <source>
        <dbReference type="PROSITE" id="PS51720"/>
    </source>
</evidence>
<dbReference type="GO" id="GO:0005525">
    <property type="term" value="F:GTP binding"/>
    <property type="evidence" value="ECO:0007669"/>
    <property type="project" value="UniProtKB-KW"/>
</dbReference>
<dbReference type="InterPro" id="IPR027417">
    <property type="entry name" value="P-loop_NTPase"/>
</dbReference>
<evidence type="ECO:0000256" key="2">
    <source>
        <dbReference type="ARBA" id="ARBA00022741"/>
    </source>
</evidence>
<keyword evidence="4" id="KW-0175">Coiled coil</keyword>
<dbReference type="SUPFAM" id="SSF52540">
    <property type="entry name" value="P-loop containing nucleoside triphosphate hydrolases"/>
    <property type="match status" value="1"/>
</dbReference>
<feature type="domain" description="AIG1-type G" evidence="5">
    <location>
        <begin position="7"/>
        <end position="206"/>
    </location>
</feature>
<keyword evidence="3" id="KW-0342">GTP-binding</keyword>
<dbReference type="OrthoDB" id="8954335at2759"/>
<dbReference type="PANTHER" id="PTHR10903">
    <property type="entry name" value="GTPASE, IMAP FAMILY MEMBER-RELATED"/>
    <property type="match status" value="1"/>
</dbReference>
<evidence type="ECO:0000256" key="4">
    <source>
        <dbReference type="SAM" id="Coils"/>
    </source>
</evidence>
<gene>
    <name evidence="6" type="ORF">SKAU_G00042590</name>
</gene>